<sequence length="75" mass="8418">MIWIVELLGGTGFSVLGFLWVGFPEVLDRQKSRLWKKNEFKPTDSTLTDMRLSGLGFLLVGVAFVLQALSELFVV</sequence>
<proteinExistence type="predicted"/>
<evidence type="ECO:0000256" key="1">
    <source>
        <dbReference type="SAM" id="Phobius"/>
    </source>
</evidence>
<dbReference type="EMBL" id="FOTC01000001">
    <property type="protein sequence ID" value="SFK67303.1"/>
    <property type="molecule type" value="Genomic_DNA"/>
</dbReference>
<keyword evidence="3" id="KW-1185">Reference proteome</keyword>
<name>A0A1I4BFP8_9EURY</name>
<feature type="transmembrane region" description="Helical" evidence="1">
    <location>
        <begin position="48"/>
        <end position="69"/>
    </location>
</feature>
<evidence type="ECO:0000313" key="3">
    <source>
        <dbReference type="Proteomes" id="UP000199607"/>
    </source>
</evidence>
<accession>A0A1I4BFP8</accession>
<dbReference type="Proteomes" id="UP000199607">
    <property type="component" value="Unassembled WGS sequence"/>
</dbReference>
<keyword evidence="1" id="KW-0812">Transmembrane</keyword>
<dbReference type="AlphaFoldDB" id="A0A1I4BFP8"/>
<keyword evidence="1" id="KW-0472">Membrane</keyword>
<organism evidence="2 3">
    <name type="scientific">Halogranum rubrum</name>
    <dbReference type="NCBI Taxonomy" id="553466"/>
    <lineage>
        <taxon>Archaea</taxon>
        <taxon>Methanobacteriati</taxon>
        <taxon>Methanobacteriota</taxon>
        <taxon>Stenosarchaea group</taxon>
        <taxon>Halobacteria</taxon>
        <taxon>Halobacteriales</taxon>
        <taxon>Haloferacaceae</taxon>
    </lineage>
</organism>
<evidence type="ECO:0000313" key="2">
    <source>
        <dbReference type="EMBL" id="SFK67303.1"/>
    </source>
</evidence>
<keyword evidence="1" id="KW-1133">Transmembrane helix</keyword>
<gene>
    <name evidence="2" type="ORF">SAMN04487950_0513</name>
</gene>
<reference evidence="3" key="1">
    <citation type="submission" date="2016-10" db="EMBL/GenBank/DDBJ databases">
        <authorList>
            <person name="Varghese N."/>
            <person name="Submissions S."/>
        </authorList>
    </citation>
    <scope>NUCLEOTIDE SEQUENCE [LARGE SCALE GENOMIC DNA]</scope>
    <source>
        <strain evidence="3">CGMCC 1.7738</strain>
    </source>
</reference>
<protein>
    <submittedName>
        <fullName evidence="2">Uncharacterized protein</fullName>
    </submittedName>
</protein>
<feature type="transmembrane region" description="Helical" evidence="1">
    <location>
        <begin position="6"/>
        <end position="27"/>
    </location>
</feature>
<dbReference type="RefSeq" id="WP_089865305.1">
    <property type="nucleotide sequence ID" value="NZ_FOTC01000001.1"/>
</dbReference>